<dbReference type="Gene3D" id="1.10.45.10">
    <property type="entry name" value="Vanillyl-alcohol Oxidase, Chain A, domain 4"/>
    <property type="match status" value="1"/>
</dbReference>
<evidence type="ECO:0000256" key="7">
    <source>
        <dbReference type="ARBA" id="ARBA00022833"/>
    </source>
</evidence>
<dbReference type="SUPFAM" id="SSF56176">
    <property type="entry name" value="FAD-binding/transporter-associated domain-like"/>
    <property type="match status" value="1"/>
</dbReference>
<dbReference type="GO" id="GO:0046872">
    <property type="term" value="F:metal ion binding"/>
    <property type="evidence" value="ECO:0007669"/>
    <property type="project" value="UniProtKB-KW"/>
</dbReference>
<accession>A0A7K8R2W1</accession>
<evidence type="ECO:0000256" key="1">
    <source>
        <dbReference type="ARBA" id="ARBA00001974"/>
    </source>
</evidence>
<evidence type="ECO:0000256" key="12">
    <source>
        <dbReference type="ARBA" id="ARBA00039639"/>
    </source>
</evidence>
<evidence type="ECO:0000256" key="4">
    <source>
        <dbReference type="ARBA" id="ARBA00022630"/>
    </source>
</evidence>
<evidence type="ECO:0000259" key="15">
    <source>
        <dbReference type="PROSITE" id="PS51387"/>
    </source>
</evidence>
<dbReference type="Proteomes" id="UP000567624">
    <property type="component" value="Unassembled WGS sequence"/>
</dbReference>
<dbReference type="Gene3D" id="3.30.465.10">
    <property type="match status" value="1"/>
</dbReference>
<dbReference type="Gene3D" id="3.30.43.10">
    <property type="entry name" value="Uridine Diphospho-n-acetylenolpyruvylglucosamine Reductase, domain 2"/>
    <property type="match status" value="1"/>
</dbReference>
<feature type="non-terminal residue" evidence="16">
    <location>
        <position position="1"/>
    </location>
</feature>
<keyword evidence="5" id="KW-0479">Metal-binding</keyword>
<dbReference type="Gene3D" id="3.30.70.2740">
    <property type="match status" value="1"/>
</dbReference>
<dbReference type="PANTHER" id="PTHR43716">
    <property type="entry name" value="D-2-HYDROXYGLUTARATE DEHYDROGENASE, MITOCHONDRIAL"/>
    <property type="match status" value="1"/>
</dbReference>
<keyword evidence="9" id="KW-0560">Oxidoreductase</keyword>
<protein>
    <recommendedName>
        <fullName evidence="12">D-2-hydroxyglutarate dehydrogenase, mitochondrial</fullName>
        <ecNumber evidence="11">1.1.99.39</ecNumber>
    </recommendedName>
</protein>
<keyword evidence="8" id="KW-0809">Transit peptide</keyword>
<keyword evidence="17" id="KW-1185">Reference proteome</keyword>
<dbReference type="SUPFAM" id="SSF55103">
    <property type="entry name" value="FAD-linked oxidases, C-terminal domain"/>
    <property type="match status" value="1"/>
</dbReference>
<dbReference type="EC" id="1.1.99.39" evidence="11"/>
<name>A0A7K8R2W1_9PASS</name>
<keyword evidence="10" id="KW-0496">Mitochondrion</keyword>
<dbReference type="GO" id="GO:0051990">
    <property type="term" value="F:(R)-2-hydroxyglutarate dehydrogenase activity"/>
    <property type="evidence" value="ECO:0007669"/>
    <property type="project" value="UniProtKB-EC"/>
</dbReference>
<dbReference type="InterPro" id="IPR036318">
    <property type="entry name" value="FAD-bd_PCMH-like_sf"/>
</dbReference>
<organism evidence="16 17">
    <name type="scientific">Smithornis capensis</name>
    <dbReference type="NCBI Taxonomy" id="363769"/>
    <lineage>
        <taxon>Eukaryota</taxon>
        <taxon>Metazoa</taxon>
        <taxon>Chordata</taxon>
        <taxon>Craniata</taxon>
        <taxon>Vertebrata</taxon>
        <taxon>Euteleostomi</taxon>
        <taxon>Archelosauria</taxon>
        <taxon>Archosauria</taxon>
        <taxon>Dinosauria</taxon>
        <taxon>Saurischia</taxon>
        <taxon>Theropoda</taxon>
        <taxon>Coelurosauria</taxon>
        <taxon>Aves</taxon>
        <taxon>Neognathae</taxon>
        <taxon>Neoaves</taxon>
        <taxon>Telluraves</taxon>
        <taxon>Australaves</taxon>
        <taxon>Passeriformes</taxon>
        <taxon>Eurylaimidae</taxon>
        <taxon>Smithornis</taxon>
    </lineage>
</organism>
<dbReference type="InterPro" id="IPR006094">
    <property type="entry name" value="Oxid_FAD_bind_N"/>
</dbReference>
<comment type="caution">
    <text evidence="16">The sequence shown here is derived from an EMBL/GenBank/DDBJ whole genome shotgun (WGS) entry which is preliminary data.</text>
</comment>
<evidence type="ECO:0000256" key="10">
    <source>
        <dbReference type="ARBA" id="ARBA00023128"/>
    </source>
</evidence>
<comment type="subcellular location">
    <subcellularLocation>
        <location evidence="2">Mitochondrion</location>
    </subcellularLocation>
</comment>
<dbReference type="FunFam" id="3.30.465.10:FF:000053">
    <property type="entry name" value="D-lactate dehydrogenase (Cytochrome), putative"/>
    <property type="match status" value="1"/>
</dbReference>
<keyword evidence="4" id="KW-0285">Flavoprotein</keyword>
<dbReference type="FunFam" id="1.10.45.10:FF:000001">
    <property type="entry name" value="D-lactate dehydrogenase mitochondrial"/>
    <property type="match status" value="1"/>
</dbReference>
<comment type="function">
    <text evidence="13">Catalyzes the oxidation of D-2-hydroxyglutarate (D-2-HG) to alpha-ketoglutarate. Also catalyzes the oxidation of other D-2-hydroxyacids, such as D-malate (D-MAL) and D-lactate (D-LAC). Exhibits high activities towards D-2-HG and D-MAL but a very weak activity towards D-LAC.</text>
</comment>
<dbReference type="InterPro" id="IPR016169">
    <property type="entry name" value="FAD-bd_PCMH_sub2"/>
</dbReference>
<dbReference type="InterPro" id="IPR016164">
    <property type="entry name" value="FAD-linked_Oxase-like_C"/>
</dbReference>
<evidence type="ECO:0000256" key="3">
    <source>
        <dbReference type="ARBA" id="ARBA00008000"/>
    </source>
</evidence>
<evidence type="ECO:0000256" key="2">
    <source>
        <dbReference type="ARBA" id="ARBA00004173"/>
    </source>
</evidence>
<reference evidence="16 17" key="1">
    <citation type="submission" date="2019-09" db="EMBL/GenBank/DDBJ databases">
        <title>Bird 10,000 Genomes (B10K) Project - Family phase.</title>
        <authorList>
            <person name="Zhang G."/>
        </authorList>
    </citation>
    <scope>NUCLEOTIDE SEQUENCE [LARGE SCALE GENOMIC DNA]</scope>
    <source>
        <strain evidence="16">B10K-CU-031-20</strain>
    </source>
</reference>
<dbReference type="Pfam" id="PF01565">
    <property type="entry name" value="FAD_binding_4"/>
    <property type="match status" value="1"/>
</dbReference>
<evidence type="ECO:0000256" key="5">
    <source>
        <dbReference type="ARBA" id="ARBA00022723"/>
    </source>
</evidence>
<evidence type="ECO:0000256" key="14">
    <source>
        <dbReference type="ARBA" id="ARBA00049267"/>
    </source>
</evidence>
<dbReference type="InterPro" id="IPR004113">
    <property type="entry name" value="FAD-bd_oxidored_4_C"/>
</dbReference>
<comment type="catalytic activity">
    <reaction evidence="14">
        <text>(R)-malate + A = oxaloacetate + AH2</text>
        <dbReference type="Rhea" id="RHEA:67460"/>
        <dbReference type="ChEBI" id="CHEBI:13193"/>
        <dbReference type="ChEBI" id="CHEBI:15588"/>
        <dbReference type="ChEBI" id="CHEBI:16452"/>
        <dbReference type="ChEBI" id="CHEBI:17499"/>
    </reaction>
    <physiologicalReaction direction="left-to-right" evidence="14">
        <dbReference type="Rhea" id="RHEA:67461"/>
    </physiologicalReaction>
</comment>
<evidence type="ECO:0000313" key="16">
    <source>
        <dbReference type="EMBL" id="NXF12243.1"/>
    </source>
</evidence>
<evidence type="ECO:0000256" key="6">
    <source>
        <dbReference type="ARBA" id="ARBA00022827"/>
    </source>
</evidence>
<dbReference type="FunFam" id="3.30.70.2190:FF:000001">
    <property type="entry name" value="D-2-hydroxyglutarate dehydrogenase mitochondrial"/>
    <property type="match status" value="1"/>
</dbReference>
<evidence type="ECO:0000256" key="11">
    <source>
        <dbReference type="ARBA" id="ARBA00039003"/>
    </source>
</evidence>
<keyword evidence="6" id="KW-0274">FAD</keyword>
<evidence type="ECO:0000256" key="13">
    <source>
        <dbReference type="ARBA" id="ARBA00045410"/>
    </source>
</evidence>
<dbReference type="AlphaFoldDB" id="A0A7K8R2W1"/>
<evidence type="ECO:0000313" key="17">
    <source>
        <dbReference type="Proteomes" id="UP000567624"/>
    </source>
</evidence>
<dbReference type="PROSITE" id="PS51387">
    <property type="entry name" value="FAD_PCMH"/>
    <property type="match status" value="1"/>
</dbReference>
<comment type="cofactor">
    <cofactor evidence="1">
        <name>FAD</name>
        <dbReference type="ChEBI" id="CHEBI:57692"/>
    </cofactor>
</comment>
<dbReference type="InterPro" id="IPR016167">
    <property type="entry name" value="FAD-bd_PCMH_sub1"/>
</dbReference>
<dbReference type="PANTHER" id="PTHR43716:SF1">
    <property type="entry name" value="D-2-HYDROXYGLUTARATE DEHYDROGENASE, MITOCHONDRIAL"/>
    <property type="match status" value="1"/>
</dbReference>
<evidence type="ECO:0000256" key="9">
    <source>
        <dbReference type="ARBA" id="ARBA00023002"/>
    </source>
</evidence>
<dbReference type="Gene3D" id="3.30.70.2190">
    <property type="match status" value="1"/>
</dbReference>
<evidence type="ECO:0000256" key="8">
    <source>
        <dbReference type="ARBA" id="ARBA00022946"/>
    </source>
</evidence>
<sequence length="488" mass="53671">EVVPTCERYAVRRLPFARPGERDVAFFERLMPGRVVTDEEEVKSFNVDWLKSVRGCSQLVLKPQTTAEVSQVLRYCHERNLAVNPQGGNTGLVGGSVPVFDEIILSTALMDRIISFDRVSGILVCQAGCVLERLNEYLEEQGFIMPLDLGAKGSCHIGGNVATNAGGLRLLRYGSLRGTVLGLEVVLADGSALDCLASLRKDNTGYDLKQLFIGSEGTLGVITAVSILCPQKPKAVNLAFLGCQSFAKVLETFTTCRVMLGEILSAYEFMDEKCMELVETHLKLSRPVTGSPFYVLIETSGSNSTHDEEKLNNFLEQVTASGLVIDGTVATDEKKIKASQCFLFHKSMLWSLRERITEALTHDGYVYKYDISLPVAKLYDLVTDMRARLGQSAKNVVGYGHLGDGNLHLNITAESYSHSLLDAIEPFVYEWTARCSGSVSAEHGLGFKKKQFIEYSKPGQAVALMRRFKAMLDPKGILNPYKTLPSAP</sequence>
<gene>
    <name evidence="16" type="primary">D2hgdh</name>
    <name evidence="16" type="ORF">SMICAP_R08315</name>
</gene>
<dbReference type="EMBL" id="VWYW01000946">
    <property type="protein sequence ID" value="NXF12243.1"/>
    <property type="molecule type" value="Genomic_DNA"/>
</dbReference>
<feature type="domain" description="FAD-binding PCMH-type" evidence="15">
    <location>
        <begin position="53"/>
        <end position="232"/>
    </location>
</feature>
<dbReference type="InterPro" id="IPR051264">
    <property type="entry name" value="FAD-oxidored/transferase_4"/>
</dbReference>
<dbReference type="GO" id="GO:0071949">
    <property type="term" value="F:FAD binding"/>
    <property type="evidence" value="ECO:0007669"/>
    <property type="project" value="InterPro"/>
</dbReference>
<dbReference type="GO" id="GO:0005739">
    <property type="term" value="C:mitochondrion"/>
    <property type="evidence" value="ECO:0007669"/>
    <property type="project" value="UniProtKB-SubCell"/>
</dbReference>
<proteinExistence type="inferred from homology"/>
<dbReference type="InterPro" id="IPR016166">
    <property type="entry name" value="FAD-bd_PCMH"/>
</dbReference>
<keyword evidence="7" id="KW-0862">Zinc</keyword>
<dbReference type="Pfam" id="PF02913">
    <property type="entry name" value="FAD-oxidase_C"/>
    <property type="match status" value="1"/>
</dbReference>
<dbReference type="GO" id="GO:0006108">
    <property type="term" value="P:malate metabolic process"/>
    <property type="evidence" value="ECO:0007669"/>
    <property type="project" value="UniProtKB-ARBA"/>
</dbReference>
<feature type="non-terminal residue" evidence="16">
    <location>
        <position position="488"/>
    </location>
</feature>
<dbReference type="InterPro" id="IPR016171">
    <property type="entry name" value="Vanillyl_alc_oxidase_C-sub2"/>
</dbReference>
<dbReference type="FunFam" id="3.30.43.10:FF:000002">
    <property type="entry name" value="D-2-hydroxyglutarate dehydrogenase, mitochondrial"/>
    <property type="match status" value="1"/>
</dbReference>
<dbReference type="FunFam" id="3.30.70.2740:FF:000002">
    <property type="entry name" value="D-2-hydroxyglutarate dehydrogenase mitochondrial"/>
    <property type="match status" value="1"/>
</dbReference>
<comment type="similarity">
    <text evidence="3">Belongs to the FAD-binding oxidoreductase/transferase type 4 family.</text>
</comment>